<dbReference type="InParanoid" id="A0A6J2XLZ2"/>
<dbReference type="GO" id="GO:0005739">
    <property type="term" value="C:mitochondrion"/>
    <property type="evidence" value="ECO:0007669"/>
    <property type="project" value="InterPro"/>
</dbReference>
<dbReference type="PANTHER" id="PTHR12840:SF1">
    <property type="entry name" value="NADH DEHYDROGENASE [UBIQUINONE] 1 BETA SUBCOMPLEX SUBUNIT 8, MITOCHONDRIAL"/>
    <property type="match status" value="1"/>
</dbReference>
<dbReference type="InterPro" id="IPR008699">
    <property type="entry name" value="NDUFB8"/>
</dbReference>
<dbReference type="Pfam" id="PF05821">
    <property type="entry name" value="NDUF_B8"/>
    <property type="match status" value="1"/>
</dbReference>
<keyword evidence="1" id="KW-0472">Membrane</keyword>
<dbReference type="KEGG" id="soy:115879723"/>
<reference evidence="3" key="1">
    <citation type="submission" date="2025-08" db="UniProtKB">
        <authorList>
            <consortium name="RefSeq"/>
        </authorList>
    </citation>
    <scope>IDENTIFICATION</scope>
    <source>
        <tissue evidence="3">Gonads</tissue>
    </source>
</reference>
<dbReference type="RefSeq" id="XP_030752548.1">
    <property type="nucleotide sequence ID" value="XM_030896688.1"/>
</dbReference>
<dbReference type="CTD" id="31604"/>
<evidence type="ECO:0000313" key="2">
    <source>
        <dbReference type="Proteomes" id="UP000504635"/>
    </source>
</evidence>
<dbReference type="AlphaFoldDB" id="A0A6J2XLZ2"/>
<sequence length="173" mass="20050">MNSLVLSSKLVNSLFKVTPRTLIAVRNHWNKDFKPRPYPHTEEERAKAAARYGIPLAEYKPYADNGSGLGDYPELPLESVENKDPFYPYDIPALKRNFNEPIHVDYETYREDRVNISPNLPKPISILVLQFLSVMAVSLGLFYFFEDMKMFHPVTPPQKPSDGRVYYTFEKCE</sequence>
<keyword evidence="1" id="KW-0812">Transmembrane</keyword>
<name>A0A6J2XLZ2_SITOR</name>
<dbReference type="Proteomes" id="UP000504635">
    <property type="component" value="Unplaced"/>
</dbReference>
<dbReference type="PANTHER" id="PTHR12840">
    <property type="entry name" value="NADH-UBIQUINONE OXIDOREDUCTASE ASHI SUBUNIT"/>
    <property type="match status" value="1"/>
</dbReference>
<keyword evidence="2" id="KW-1185">Reference proteome</keyword>
<feature type="transmembrane region" description="Helical" evidence="1">
    <location>
        <begin position="124"/>
        <end position="145"/>
    </location>
</feature>
<keyword evidence="1" id="KW-1133">Transmembrane helix</keyword>
<dbReference type="GeneID" id="115879723"/>
<evidence type="ECO:0000313" key="3">
    <source>
        <dbReference type="RefSeq" id="XP_030752548.1"/>
    </source>
</evidence>
<proteinExistence type="predicted"/>
<accession>A0A6J2XLZ2</accession>
<gene>
    <name evidence="3" type="primary">LOC115879723</name>
</gene>
<protein>
    <submittedName>
        <fullName evidence="3">NADH dehydrogenase [ubiquinone] 1 beta subcomplex subunit 8, mitochondrial</fullName>
    </submittedName>
</protein>
<evidence type="ECO:0000256" key="1">
    <source>
        <dbReference type="SAM" id="Phobius"/>
    </source>
</evidence>
<organism evidence="2 3">
    <name type="scientific">Sitophilus oryzae</name>
    <name type="common">Rice weevil</name>
    <name type="synonym">Curculio oryzae</name>
    <dbReference type="NCBI Taxonomy" id="7048"/>
    <lineage>
        <taxon>Eukaryota</taxon>
        <taxon>Metazoa</taxon>
        <taxon>Ecdysozoa</taxon>
        <taxon>Arthropoda</taxon>
        <taxon>Hexapoda</taxon>
        <taxon>Insecta</taxon>
        <taxon>Pterygota</taxon>
        <taxon>Neoptera</taxon>
        <taxon>Endopterygota</taxon>
        <taxon>Coleoptera</taxon>
        <taxon>Polyphaga</taxon>
        <taxon>Cucujiformia</taxon>
        <taxon>Curculionidae</taxon>
        <taxon>Dryophthorinae</taxon>
        <taxon>Sitophilus</taxon>
    </lineage>
</organism>
<dbReference type="FunCoup" id="A0A6J2XLZ2">
    <property type="interactions" value="708"/>
</dbReference>
<dbReference type="OrthoDB" id="2014058at2759"/>